<evidence type="ECO:0000256" key="8">
    <source>
        <dbReference type="ARBA" id="ARBA00024647"/>
    </source>
</evidence>
<dbReference type="PANTHER" id="PTHR11361:SF34">
    <property type="entry name" value="DNA MISMATCH REPAIR PROTEIN MSH1, MITOCHONDRIAL"/>
    <property type="match status" value="1"/>
</dbReference>
<dbReference type="InterPro" id="IPR017261">
    <property type="entry name" value="DNA_mismatch_repair_MutS/MSH"/>
</dbReference>
<comment type="similarity">
    <text evidence="1 9 10">Belongs to the DNA mismatch repair MutS family.</text>
</comment>
<keyword evidence="3 9" id="KW-0547">Nucleotide-binding</keyword>
<evidence type="ECO:0000256" key="6">
    <source>
        <dbReference type="ARBA" id="ARBA00023125"/>
    </source>
</evidence>
<dbReference type="SUPFAM" id="SSF53150">
    <property type="entry name" value="DNA repair protein MutS, domain II"/>
    <property type="match status" value="1"/>
</dbReference>
<accession>A0A5N0TAX0</accession>
<dbReference type="Pfam" id="PF05188">
    <property type="entry name" value="MutS_II"/>
    <property type="match status" value="1"/>
</dbReference>
<dbReference type="GO" id="GO:0005524">
    <property type="term" value="F:ATP binding"/>
    <property type="evidence" value="ECO:0007669"/>
    <property type="project" value="UniProtKB-UniRule"/>
</dbReference>
<name>A0A5N0TAX0_9GAMM</name>
<keyword evidence="13" id="KW-1185">Reference proteome</keyword>
<feature type="binding site" evidence="9">
    <location>
        <begin position="618"/>
        <end position="625"/>
    </location>
    <ligand>
        <name>ATP</name>
        <dbReference type="ChEBI" id="CHEBI:30616"/>
    </ligand>
</feature>
<feature type="domain" description="DNA mismatch repair proteins mutS family" evidence="11">
    <location>
        <begin position="692"/>
        <end position="708"/>
    </location>
</feature>
<dbReference type="SMART" id="SM00534">
    <property type="entry name" value="MUTSac"/>
    <property type="match status" value="1"/>
</dbReference>
<dbReference type="NCBIfam" id="NF003810">
    <property type="entry name" value="PRK05399.1"/>
    <property type="match status" value="1"/>
</dbReference>
<dbReference type="GO" id="GO:0030983">
    <property type="term" value="F:mismatched DNA binding"/>
    <property type="evidence" value="ECO:0007669"/>
    <property type="project" value="InterPro"/>
</dbReference>
<organism evidence="12 13">
    <name type="scientific">Marinihelvus fidelis</name>
    <dbReference type="NCBI Taxonomy" id="2613842"/>
    <lineage>
        <taxon>Bacteria</taxon>
        <taxon>Pseudomonadati</taxon>
        <taxon>Pseudomonadota</taxon>
        <taxon>Gammaproteobacteria</taxon>
        <taxon>Chromatiales</taxon>
        <taxon>Wenzhouxiangellaceae</taxon>
        <taxon>Marinihelvus</taxon>
    </lineage>
</organism>
<dbReference type="NCBIfam" id="TIGR01070">
    <property type="entry name" value="mutS1"/>
    <property type="match status" value="1"/>
</dbReference>
<evidence type="ECO:0000313" key="13">
    <source>
        <dbReference type="Proteomes" id="UP000325372"/>
    </source>
</evidence>
<dbReference type="InterPro" id="IPR007696">
    <property type="entry name" value="DNA_mismatch_repair_MutS_core"/>
</dbReference>
<dbReference type="Pfam" id="PF01624">
    <property type="entry name" value="MutS_I"/>
    <property type="match status" value="1"/>
</dbReference>
<dbReference type="Gene3D" id="3.40.1170.10">
    <property type="entry name" value="DNA repair protein MutS, domain I"/>
    <property type="match status" value="1"/>
</dbReference>
<dbReference type="Proteomes" id="UP000325372">
    <property type="component" value="Unassembled WGS sequence"/>
</dbReference>
<dbReference type="SUPFAM" id="SSF55271">
    <property type="entry name" value="DNA repair protein MutS, domain I"/>
    <property type="match status" value="1"/>
</dbReference>
<dbReference type="PANTHER" id="PTHR11361">
    <property type="entry name" value="DNA MISMATCH REPAIR PROTEIN MUTS FAMILY MEMBER"/>
    <property type="match status" value="1"/>
</dbReference>
<dbReference type="InterPro" id="IPR036678">
    <property type="entry name" value="MutS_con_dom_sf"/>
</dbReference>
<evidence type="ECO:0000256" key="3">
    <source>
        <dbReference type="ARBA" id="ARBA00022741"/>
    </source>
</evidence>
<gene>
    <name evidence="9 12" type="primary">mutS</name>
    <name evidence="12" type="ORF">F3N42_06915</name>
</gene>
<dbReference type="FunFam" id="1.10.1420.10:FF:000001">
    <property type="entry name" value="DNA mismatch repair protein MutS"/>
    <property type="match status" value="1"/>
</dbReference>
<comment type="caution">
    <text evidence="12">The sequence shown here is derived from an EMBL/GenBank/DDBJ whole genome shotgun (WGS) entry which is preliminary data.</text>
</comment>
<dbReference type="PIRSF" id="PIRSF037677">
    <property type="entry name" value="DNA_mis_repair_Msh6"/>
    <property type="match status" value="1"/>
</dbReference>
<keyword evidence="4 9" id="KW-0227">DNA damage</keyword>
<dbReference type="SUPFAM" id="SSF52540">
    <property type="entry name" value="P-loop containing nucleoside triphosphate hydrolases"/>
    <property type="match status" value="1"/>
</dbReference>
<dbReference type="GO" id="GO:0003684">
    <property type="term" value="F:damaged DNA binding"/>
    <property type="evidence" value="ECO:0007669"/>
    <property type="project" value="UniProtKB-UniRule"/>
</dbReference>
<proteinExistence type="inferred from homology"/>
<dbReference type="HAMAP" id="MF_00096">
    <property type="entry name" value="MutS"/>
    <property type="match status" value="1"/>
</dbReference>
<dbReference type="GO" id="GO:0140664">
    <property type="term" value="F:ATP-dependent DNA damage sensor activity"/>
    <property type="evidence" value="ECO:0007669"/>
    <property type="project" value="InterPro"/>
</dbReference>
<keyword evidence="6 9" id="KW-0238">DNA-binding</keyword>
<dbReference type="Pfam" id="PF00488">
    <property type="entry name" value="MutS_V"/>
    <property type="match status" value="1"/>
</dbReference>
<dbReference type="FunFam" id="3.40.50.300:FF:000870">
    <property type="entry name" value="MutS protein homolog 4"/>
    <property type="match status" value="1"/>
</dbReference>
<dbReference type="GO" id="GO:0005829">
    <property type="term" value="C:cytosol"/>
    <property type="evidence" value="ECO:0007669"/>
    <property type="project" value="TreeGrafter"/>
</dbReference>
<sequence>MSVPATDAFKGHTPLMQQYLRIKADFPDTLLLFRMGDFYELFYDDARRAAALLDITLTTRGESNGQPIPMAGVPHHAAESYLSRLLKKGEAVAVCEQVGDVTAGKGPVEREVVRIVTPGTATDEALLDDRRDNLLATVACHKDEWALAWLDLSAGRCHARRVADGDELDAQLERLQPAELLVAEDNPRLAELQRRTGVRQRAPWHFDTPSAARLLAEQFGTRDLSGFGIEGQPAVIAAAGALIQYAQETQRGALPHLTGLSLESADESLHLDAATRRHLEILTHPDGRDDLTLAGVMDTSITPMGGRLLRRWLVNPIRDRERLGARHRAIRALTESALVDSLRETLRGVGDAERILARVALGSARPRDLATLRDTLAALPSIRDTLSTPGHGDLDGLANTLQPHPDVHEWLSGALVDEPPALLRNGGVIATGHDPELDELRSLSENANDFLLEFEVREKAATGIPTLKVGYNRVHGYFIEVTHAHADKVPTHYTRRQTLKAAERYITEELKAFEDKVLSARERAQAREEYCYEALLGRLQGPLDALRRTATGLARLDVLCAFSERAQTLQFCQPEMVTEDGIDIRAGRHPVIEHVQEQPFTPNDLLLDPERRMLVITGPNMGGKSTYMRQAALAVLLAHAGSWVPASAARIGPVDRIFTRIGAGDDLSRGRSTFMLEMSETANILHNATSRSLVLMDEIGRGTSTYDGLALAWACADDLARRVQAYTLFATHYFELTQLQGTHPGVFNVHLNAVEHGERIVFLHTVEDGPASQSYGLQVAALAGIPAPVLRAARLQLQALESKGDEAGPQMSLFTPAEVDAKTEHLPEAPDPAVAAVLELLQTIDPDALSPRDALDLVYTLKSTSER</sequence>
<dbReference type="Pfam" id="PF05192">
    <property type="entry name" value="MutS_III"/>
    <property type="match status" value="1"/>
</dbReference>
<dbReference type="FunFam" id="3.40.1170.10:FF:000001">
    <property type="entry name" value="DNA mismatch repair protein MutS"/>
    <property type="match status" value="1"/>
</dbReference>
<dbReference type="InterPro" id="IPR007695">
    <property type="entry name" value="DNA_mismatch_repair_MutS-lik_N"/>
</dbReference>
<dbReference type="InterPro" id="IPR045076">
    <property type="entry name" value="MutS"/>
</dbReference>
<evidence type="ECO:0000256" key="2">
    <source>
        <dbReference type="ARBA" id="ARBA00021982"/>
    </source>
</evidence>
<dbReference type="Gene3D" id="1.10.1420.10">
    <property type="match status" value="2"/>
</dbReference>
<dbReference type="Pfam" id="PF05190">
    <property type="entry name" value="MutS_IV"/>
    <property type="match status" value="1"/>
</dbReference>
<dbReference type="PROSITE" id="PS00486">
    <property type="entry name" value="DNA_MISMATCH_REPAIR_2"/>
    <property type="match status" value="1"/>
</dbReference>
<keyword evidence="7 9" id="KW-0234">DNA repair</keyword>
<reference evidence="12 13" key="1">
    <citation type="submission" date="2019-09" db="EMBL/GenBank/DDBJ databases">
        <title>Wenzhouxiangella sp. Genome sequencing and assembly.</title>
        <authorList>
            <person name="Zhang R."/>
        </authorList>
    </citation>
    <scope>NUCLEOTIDE SEQUENCE [LARGE SCALE GENOMIC DNA]</scope>
    <source>
        <strain evidence="12 13">W260</strain>
    </source>
</reference>
<evidence type="ECO:0000256" key="10">
    <source>
        <dbReference type="RuleBase" id="RU003756"/>
    </source>
</evidence>
<comment type="function">
    <text evidence="8 9">This protein is involved in the repair of mismatches in DNA. It is possible that it carries out the mismatch recognition step. This protein has a weak ATPase activity.</text>
</comment>
<dbReference type="RefSeq" id="WP_150863691.1">
    <property type="nucleotide sequence ID" value="NZ_VYXP01000004.1"/>
</dbReference>
<dbReference type="InterPro" id="IPR007860">
    <property type="entry name" value="DNA_mmatch_repair_MutS_con_dom"/>
</dbReference>
<protein>
    <recommendedName>
        <fullName evidence="2 9">DNA mismatch repair protein MutS</fullName>
    </recommendedName>
</protein>
<dbReference type="Gene3D" id="3.40.50.300">
    <property type="entry name" value="P-loop containing nucleotide triphosphate hydrolases"/>
    <property type="match status" value="1"/>
</dbReference>
<evidence type="ECO:0000256" key="7">
    <source>
        <dbReference type="ARBA" id="ARBA00023204"/>
    </source>
</evidence>
<evidence type="ECO:0000313" key="12">
    <source>
        <dbReference type="EMBL" id="KAA9131901.1"/>
    </source>
</evidence>
<evidence type="ECO:0000256" key="5">
    <source>
        <dbReference type="ARBA" id="ARBA00022840"/>
    </source>
</evidence>
<dbReference type="SUPFAM" id="SSF48334">
    <property type="entry name" value="DNA repair protein MutS, domain III"/>
    <property type="match status" value="1"/>
</dbReference>
<dbReference type="SMART" id="SM00533">
    <property type="entry name" value="MUTSd"/>
    <property type="match status" value="1"/>
</dbReference>
<dbReference type="AlphaFoldDB" id="A0A5N0TAX0"/>
<dbReference type="CDD" id="cd03284">
    <property type="entry name" value="ABC_MutS1"/>
    <property type="match status" value="1"/>
</dbReference>
<dbReference type="InterPro" id="IPR036187">
    <property type="entry name" value="DNA_mismatch_repair_MutS_sf"/>
</dbReference>
<keyword evidence="5 9" id="KW-0067">ATP-binding</keyword>
<dbReference type="Gene3D" id="3.30.420.110">
    <property type="entry name" value="MutS, connector domain"/>
    <property type="match status" value="1"/>
</dbReference>
<dbReference type="InterPro" id="IPR016151">
    <property type="entry name" value="DNA_mismatch_repair_MutS_N"/>
</dbReference>
<dbReference type="Gene3D" id="6.10.140.430">
    <property type="match status" value="1"/>
</dbReference>
<evidence type="ECO:0000256" key="9">
    <source>
        <dbReference type="HAMAP-Rule" id="MF_00096"/>
    </source>
</evidence>
<evidence type="ECO:0000259" key="11">
    <source>
        <dbReference type="PROSITE" id="PS00486"/>
    </source>
</evidence>
<dbReference type="GO" id="GO:0006298">
    <property type="term" value="P:mismatch repair"/>
    <property type="evidence" value="ECO:0007669"/>
    <property type="project" value="UniProtKB-UniRule"/>
</dbReference>
<dbReference type="InterPro" id="IPR005748">
    <property type="entry name" value="DNA_mismatch_repair_MutS"/>
</dbReference>
<evidence type="ECO:0000256" key="4">
    <source>
        <dbReference type="ARBA" id="ARBA00022763"/>
    </source>
</evidence>
<dbReference type="InterPro" id="IPR027417">
    <property type="entry name" value="P-loop_NTPase"/>
</dbReference>
<dbReference type="InterPro" id="IPR000432">
    <property type="entry name" value="DNA_mismatch_repair_MutS_C"/>
</dbReference>
<evidence type="ECO:0000256" key="1">
    <source>
        <dbReference type="ARBA" id="ARBA00006271"/>
    </source>
</evidence>
<dbReference type="InterPro" id="IPR007861">
    <property type="entry name" value="DNA_mismatch_repair_MutS_clamp"/>
</dbReference>
<dbReference type="EMBL" id="VYXP01000004">
    <property type="protein sequence ID" value="KAA9131901.1"/>
    <property type="molecule type" value="Genomic_DNA"/>
</dbReference>